<sequence length="318" mass="35425">MKDQITISISSVSGSRHWHIDRKKKQKIKAFAYTVASIVAVILCVSTYLYVAFDNAHLKNSLLIKQSSDLNDELVALNSMKQELEDELLERESQVALVSDRLADIELLLSPDIQKDDSHSLEERLNVAAVEMSTRVMMLSKIPNGSPVGKARISSGFGARIHPVTRERRMHRGLDFAVNTGTNIYAPADGVVEVTRRSNEGSGNFLRVQHAYGFSSSYSHLHEFKVRSGQFVRKGDLIAVSGNSGLSSGPHLHYEVRFVGRALDPLNFVEWGLDDFESIIKKEKLIPWDSLINTVELRLAQLLQPSSQKVATLAVKSK</sequence>
<dbReference type="CDD" id="cd12797">
    <property type="entry name" value="M23_peptidase"/>
    <property type="match status" value="1"/>
</dbReference>
<keyword evidence="1" id="KW-0732">Signal</keyword>
<dbReference type="RefSeq" id="WP_164650116.1">
    <property type="nucleotide sequence ID" value="NZ_CP047476.1"/>
</dbReference>
<proteinExistence type="predicted"/>
<keyword evidence="3" id="KW-0812">Transmembrane</keyword>
<evidence type="ECO:0000313" key="6">
    <source>
        <dbReference type="Proteomes" id="UP000464262"/>
    </source>
</evidence>
<evidence type="ECO:0000256" key="2">
    <source>
        <dbReference type="SAM" id="Coils"/>
    </source>
</evidence>
<evidence type="ECO:0000256" key="3">
    <source>
        <dbReference type="SAM" id="Phobius"/>
    </source>
</evidence>
<dbReference type="SUPFAM" id="SSF51261">
    <property type="entry name" value="Duplicated hybrid motif"/>
    <property type="match status" value="1"/>
</dbReference>
<evidence type="ECO:0000259" key="4">
    <source>
        <dbReference type="Pfam" id="PF01551"/>
    </source>
</evidence>
<dbReference type="Gene3D" id="2.70.70.10">
    <property type="entry name" value="Glucose Permease (Domain IIA)"/>
    <property type="match status" value="1"/>
</dbReference>
<accession>A0A7Z2T6M4</accession>
<dbReference type="EMBL" id="CP047476">
    <property type="protein sequence ID" value="QIA65216.1"/>
    <property type="molecule type" value="Genomic_DNA"/>
</dbReference>
<dbReference type="InterPro" id="IPR011055">
    <property type="entry name" value="Dup_hybrid_motif"/>
</dbReference>
<keyword evidence="3" id="KW-0472">Membrane</keyword>
<dbReference type="GO" id="GO:0004222">
    <property type="term" value="F:metalloendopeptidase activity"/>
    <property type="evidence" value="ECO:0007669"/>
    <property type="project" value="TreeGrafter"/>
</dbReference>
<dbReference type="Pfam" id="PF01551">
    <property type="entry name" value="Peptidase_M23"/>
    <property type="match status" value="1"/>
</dbReference>
<dbReference type="InterPro" id="IPR050570">
    <property type="entry name" value="Cell_wall_metabolism_enzyme"/>
</dbReference>
<dbReference type="InterPro" id="IPR016047">
    <property type="entry name" value="M23ase_b-sheet_dom"/>
</dbReference>
<dbReference type="FunFam" id="2.70.70.10:FF:000006">
    <property type="entry name" value="M23 family peptidase"/>
    <property type="match status" value="1"/>
</dbReference>
<evidence type="ECO:0000313" key="5">
    <source>
        <dbReference type="EMBL" id="QIA65216.1"/>
    </source>
</evidence>
<feature type="domain" description="M23ase beta-sheet core" evidence="4">
    <location>
        <begin position="169"/>
        <end position="265"/>
    </location>
</feature>
<keyword evidence="2" id="KW-0175">Coiled coil</keyword>
<keyword evidence="3" id="KW-1133">Transmembrane helix</keyword>
<dbReference type="PANTHER" id="PTHR21666">
    <property type="entry name" value="PEPTIDASE-RELATED"/>
    <property type="match status" value="1"/>
</dbReference>
<protein>
    <submittedName>
        <fullName evidence="5">Peptidoglycan DD-metalloendopeptidase family protein</fullName>
    </submittedName>
</protein>
<reference evidence="5 6" key="1">
    <citation type="submission" date="2020-01" db="EMBL/GenBank/DDBJ databases">
        <title>Whole genome and functional gene identification of agarase of Vibrio HN897.</title>
        <authorList>
            <person name="Liu Y."/>
            <person name="Zhao Z."/>
        </authorList>
    </citation>
    <scope>NUCLEOTIDE SEQUENCE [LARGE SCALE GENOMIC DNA]</scope>
    <source>
        <strain evidence="5 6">HN897</strain>
    </source>
</reference>
<feature type="coiled-coil region" evidence="2">
    <location>
        <begin position="67"/>
        <end position="101"/>
    </location>
</feature>
<gene>
    <name evidence="5" type="ORF">GT360_16820</name>
</gene>
<organism evidence="5 6">
    <name type="scientific">Vibrio astriarenae</name>
    <dbReference type="NCBI Taxonomy" id="1481923"/>
    <lineage>
        <taxon>Bacteria</taxon>
        <taxon>Pseudomonadati</taxon>
        <taxon>Pseudomonadota</taxon>
        <taxon>Gammaproteobacteria</taxon>
        <taxon>Vibrionales</taxon>
        <taxon>Vibrionaceae</taxon>
        <taxon>Vibrio</taxon>
    </lineage>
</organism>
<evidence type="ECO:0000256" key="1">
    <source>
        <dbReference type="ARBA" id="ARBA00022729"/>
    </source>
</evidence>
<keyword evidence="6" id="KW-1185">Reference proteome</keyword>
<feature type="transmembrane region" description="Helical" evidence="3">
    <location>
        <begin position="30"/>
        <end position="51"/>
    </location>
</feature>
<dbReference type="Proteomes" id="UP000464262">
    <property type="component" value="Chromosome 2"/>
</dbReference>
<dbReference type="KEGG" id="vas:GT360_16820"/>
<name>A0A7Z2T6M4_9VIBR</name>
<dbReference type="AlphaFoldDB" id="A0A7Z2T6M4"/>
<dbReference type="PANTHER" id="PTHR21666:SF289">
    <property type="entry name" value="L-ALA--D-GLU ENDOPEPTIDASE"/>
    <property type="match status" value="1"/>
</dbReference>